<sequence length="257" mass="29464">MELETKQYRGEFLLLDGYLFKGDRLCITKTSLRSQLIKEIHAGGLSALLGRDKTIASVESRFSWPQLKRVVGAFVKRCVVCRKGKSKAQNTSLYMSLPVPKKPWWDISMNFVLGLPRTQRGFDSMFVVVDRFSKMVHFIPCKKTSDATHIARVFFQEVVRLHGVLNSITSDRDIVNRTLGNMIRFLCGEKPKLWDMSLAQAEFAYNSVVHSFMRFLPFEVVYKTSLRHVVDLVDLSGKKNIQANRMVEEVQATHEVV</sequence>
<dbReference type="Pfam" id="PF17921">
    <property type="entry name" value="Integrase_H2C2"/>
    <property type="match status" value="1"/>
</dbReference>
<dbReference type="SUPFAM" id="SSF53098">
    <property type="entry name" value="Ribonuclease H-like"/>
    <property type="match status" value="1"/>
</dbReference>
<dbReference type="GO" id="GO:0003964">
    <property type="term" value="F:RNA-directed DNA polymerase activity"/>
    <property type="evidence" value="ECO:0007669"/>
    <property type="project" value="UniProtKB-KW"/>
</dbReference>
<evidence type="ECO:0000259" key="1">
    <source>
        <dbReference type="Pfam" id="PF17921"/>
    </source>
</evidence>
<proteinExistence type="predicted"/>
<keyword evidence="3" id="KW-1185">Reference proteome</keyword>
<dbReference type="Proteomes" id="UP001151760">
    <property type="component" value="Unassembled WGS sequence"/>
</dbReference>
<accession>A0ABQ4YC75</accession>
<reference evidence="2" key="2">
    <citation type="submission" date="2022-01" db="EMBL/GenBank/DDBJ databases">
        <authorList>
            <person name="Yamashiro T."/>
            <person name="Shiraishi A."/>
            <person name="Satake H."/>
            <person name="Nakayama K."/>
        </authorList>
    </citation>
    <scope>NUCLEOTIDE SEQUENCE</scope>
</reference>
<dbReference type="InterPro" id="IPR012337">
    <property type="entry name" value="RNaseH-like_sf"/>
</dbReference>
<organism evidence="2 3">
    <name type="scientific">Tanacetum coccineum</name>
    <dbReference type="NCBI Taxonomy" id="301880"/>
    <lineage>
        <taxon>Eukaryota</taxon>
        <taxon>Viridiplantae</taxon>
        <taxon>Streptophyta</taxon>
        <taxon>Embryophyta</taxon>
        <taxon>Tracheophyta</taxon>
        <taxon>Spermatophyta</taxon>
        <taxon>Magnoliopsida</taxon>
        <taxon>eudicotyledons</taxon>
        <taxon>Gunneridae</taxon>
        <taxon>Pentapetalae</taxon>
        <taxon>asterids</taxon>
        <taxon>campanulids</taxon>
        <taxon>Asterales</taxon>
        <taxon>Asteraceae</taxon>
        <taxon>Asteroideae</taxon>
        <taxon>Anthemideae</taxon>
        <taxon>Anthemidinae</taxon>
        <taxon>Tanacetum</taxon>
    </lineage>
</organism>
<reference evidence="2" key="1">
    <citation type="journal article" date="2022" name="Int. J. Mol. Sci.">
        <title>Draft Genome of Tanacetum Coccineum: Genomic Comparison of Closely Related Tanacetum-Family Plants.</title>
        <authorList>
            <person name="Yamashiro T."/>
            <person name="Shiraishi A."/>
            <person name="Nakayama K."/>
            <person name="Satake H."/>
        </authorList>
    </citation>
    <scope>NUCLEOTIDE SEQUENCE</scope>
</reference>
<feature type="domain" description="Integrase zinc-binding" evidence="1">
    <location>
        <begin position="30"/>
        <end position="86"/>
    </location>
</feature>
<dbReference type="PANTHER" id="PTHR35046">
    <property type="entry name" value="ZINC KNUCKLE (CCHC-TYPE) FAMILY PROTEIN"/>
    <property type="match status" value="1"/>
</dbReference>
<comment type="caution">
    <text evidence="2">The sequence shown here is derived from an EMBL/GenBank/DDBJ whole genome shotgun (WGS) entry which is preliminary data.</text>
</comment>
<keyword evidence="2" id="KW-0695">RNA-directed DNA polymerase</keyword>
<dbReference type="Gene3D" id="3.30.420.10">
    <property type="entry name" value="Ribonuclease H-like superfamily/Ribonuclease H"/>
    <property type="match status" value="2"/>
</dbReference>
<dbReference type="InterPro" id="IPR036397">
    <property type="entry name" value="RNaseH_sf"/>
</dbReference>
<keyword evidence="2" id="KW-0808">Transferase</keyword>
<evidence type="ECO:0000313" key="2">
    <source>
        <dbReference type="EMBL" id="GJS74946.1"/>
    </source>
</evidence>
<evidence type="ECO:0000313" key="3">
    <source>
        <dbReference type="Proteomes" id="UP001151760"/>
    </source>
</evidence>
<protein>
    <submittedName>
        <fullName evidence="2">RNA-directed DNA polymerase</fullName>
    </submittedName>
</protein>
<dbReference type="EMBL" id="BQNB010010267">
    <property type="protein sequence ID" value="GJS74946.1"/>
    <property type="molecule type" value="Genomic_DNA"/>
</dbReference>
<gene>
    <name evidence="2" type="ORF">Tco_0724827</name>
</gene>
<keyword evidence="2" id="KW-0548">Nucleotidyltransferase</keyword>
<dbReference type="Gene3D" id="1.10.340.70">
    <property type="match status" value="1"/>
</dbReference>
<dbReference type="InterPro" id="IPR041588">
    <property type="entry name" value="Integrase_H2C2"/>
</dbReference>
<name>A0ABQ4YC75_9ASTR</name>
<dbReference type="PANTHER" id="PTHR35046:SF26">
    <property type="entry name" value="RNA-DIRECTED DNA POLYMERASE"/>
    <property type="match status" value="1"/>
</dbReference>